<evidence type="ECO:0000256" key="3">
    <source>
        <dbReference type="SAM" id="Phobius"/>
    </source>
</evidence>
<feature type="region of interest" description="Disordered" evidence="2">
    <location>
        <begin position="1229"/>
        <end position="1256"/>
    </location>
</feature>
<feature type="compositionally biased region" description="Low complexity" evidence="2">
    <location>
        <begin position="908"/>
        <end position="921"/>
    </location>
</feature>
<accession>A8XTH9</accession>
<evidence type="ECO:0000313" key="5">
    <source>
        <dbReference type="Proteomes" id="UP000008549"/>
    </source>
</evidence>
<feature type="compositionally biased region" description="Basic and acidic residues" evidence="2">
    <location>
        <begin position="1730"/>
        <end position="1765"/>
    </location>
</feature>
<feature type="compositionally biased region" description="Basic and acidic residues" evidence="2">
    <location>
        <begin position="924"/>
        <end position="941"/>
    </location>
</feature>
<name>A8XTH9_CAEBR</name>
<feature type="coiled-coil region" evidence="1">
    <location>
        <begin position="1611"/>
        <end position="1675"/>
    </location>
</feature>
<organism evidence="4 5">
    <name type="scientific">Caenorhabditis briggsae</name>
    <dbReference type="NCBI Taxonomy" id="6238"/>
    <lineage>
        <taxon>Eukaryota</taxon>
        <taxon>Metazoa</taxon>
        <taxon>Ecdysozoa</taxon>
        <taxon>Nematoda</taxon>
        <taxon>Chromadorea</taxon>
        <taxon>Rhabditida</taxon>
        <taxon>Rhabditina</taxon>
        <taxon>Rhabditomorpha</taxon>
        <taxon>Rhabditoidea</taxon>
        <taxon>Rhabditidae</taxon>
        <taxon>Peloderinae</taxon>
        <taxon>Caenorhabditis</taxon>
    </lineage>
</organism>
<feature type="region of interest" description="Disordered" evidence="2">
    <location>
        <begin position="887"/>
        <end position="941"/>
    </location>
</feature>
<feature type="region of interest" description="Disordered" evidence="2">
    <location>
        <begin position="1523"/>
        <end position="1542"/>
    </location>
</feature>
<feature type="transmembrane region" description="Helical" evidence="3">
    <location>
        <begin position="739"/>
        <end position="756"/>
    </location>
</feature>
<evidence type="ECO:0000256" key="1">
    <source>
        <dbReference type="SAM" id="Coils"/>
    </source>
</evidence>
<evidence type="ECO:0000313" key="6">
    <source>
        <dbReference type="WormBase" id="CBG18524"/>
    </source>
</evidence>
<feature type="compositionally biased region" description="Polar residues" evidence="2">
    <location>
        <begin position="1166"/>
        <end position="1178"/>
    </location>
</feature>
<feature type="coiled-coil region" evidence="1">
    <location>
        <begin position="268"/>
        <end position="295"/>
    </location>
</feature>
<keyword evidence="3" id="KW-1133">Transmembrane helix</keyword>
<sequence length="1833" mass="212648">MPTKGAIQLENQEKTLAYFVTTTVYRFIEHTNKKIGNSKVHLTDVRKYKNDGSPDLIDKNPEFYRMVCTKIMEEDFVEVSKEVDEMTKEEIIILKVKYPWKSEESFQNVDDSSFSIIPMEQTEIQDVELSKDGKLLLDDALAEVDRKNQDEKTLENPESIELENITALMEPPNPFTDVLNSLKREDSVELQDPTIVEIDLNLEKYSENISQVCEDVKVSCGKRCELNVILQEVQLKINQDLRSKSENTVWKEIKDSDESFVEKDEEFEAKLEKQKRVHQEKLEEAKRKREEKQVSRMLKTYDISFKLTSRKRSKKSLTKFGKDKINARNVKQFKKVPEEMEAGEEVIQLNKRVYILLDILFNSFNQLGNIILSSPDAIFLQVLQKCICEHVQILHKILDKTEETQFDHSWYLKLCDLFSSLKYAEIPTTKSLRKICQDCFEIENLKFPEREIKSSVAVIEVLEESNTYDKDESDKLPTYEATCKTSRKSRSHRSKSRDSRKVAELLITTDMITCFKSCIGQKNYKHFFDKYKRTLCKDLDNFTSFIVENETSMVIAQNIRNLAKYLEHFDPKYPGNDVRRTIGLGSVSEKNSRRNERCYSENERRDPFKINNSVEMLKVIPEILKTSIMMLKLNFFNLRESKTFDHNLNGSHSNNWTFENGTSDFSIVTRDIPTANNSTILSSVDLGNRGETEVGTIDARACQALNNLRPPTPDEQKSIQMVAELLISKDMITSFKSCIGQVCVVFLVILTVCLYLQKNYKPFFDKYKRTLCKDLDNLPNVILKNETSMSIAQNMRKLIRHLENFNPQYPGNSGQGTYGAGSVRETINDDMKDAILGMNWDSFYEKYIPYVDEIIDAAREQKVIFVCIEHESCWYPNVINEISFSSRLSSDADTNSETTSDKELDETNSGGNEAGNNSNSSDTDPDRCVETEDVHRKPETMKTEIQADLESYKNHIDTQIENFEAAKNDLKKEMEQKVVQLESEIKCSLSKTTDANQQKVDELQNEIQQKMDDLKLYLEEKIENHVTILKVRFFNKMKKQIIKFQQVVSDNLKELDSKIEEKVEKKFEELQNELRTRKEESDRELEERLKQMIAVTVEKRLEEKFEEMRNEKNESERKIRERFEKASGRSQAQKDSSMNSETSEVPDGEEIKSETSGGSVDDDQHGSGSSISVETTPAANGEEHVDQQINEQEQDPEGTEQDHVSDVSEGSISVESITAIGMKRIAQEVSDLDVEPDGVNQDPQGSSEESEEEDIEQLLAKQNQFYEEKFKKIRDSRIQKKKTLFYSFQQKEEEELEEMAANMRARIAILVIILVSLLLYSFLSPINYYFLNKMVVYLDLTEKTIGCFNECAKKFLFQGSYAKFVDENRKFIRTLSENLKKVKFPVNENIADMVSQNCKFYFDYLTKWNPRDPPAVVPGTTLLERYTPCFVNDLKQAISTRVIFERVMYKKQVVFQNWDKFYLEYYPTADFIINEARKQGVLDFQVQKGSGSYESFHERDFVVRNLKLITNDAIRVYPSTPLETENSGELNESRSKVNSPIATDSVTNNSDDFVLDNSTNSLQWDEDQSLGDIDRRIKLHVDEMKQTFQKDCEENVEKFMLEIKDSVSYMIETNEAKKTELESKRNQEMNDLKLWLEERTDVRAAAIEKKIYKKFEELQNEHNESNRKINEKLSSLFEKLNRMMLSTTTKTPEATIETLDQEQRNDPILNGTIIENQNVSIAKLESIPETDSHHDKDHVEGEVNERVDNSDRANQDQQIYERSEVSDQVPQVSGYDSEEENHQRRLAEQNRIYGEKLKTIKERRNQLNKEATIENGEISERISRNAAGRYSVH</sequence>
<dbReference type="EMBL" id="HE601508">
    <property type="protein sequence ID" value="CAP35956.2"/>
    <property type="molecule type" value="Genomic_DNA"/>
</dbReference>
<feature type="region of interest" description="Disordered" evidence="2">
    <location>
        <begin position="1728"/>
        <end position="1784"/>
    </location>
</feature>
<feature type="compositionally biased region" description="Polar residues" evidence="2">
    <location>
        <begin position="1128"/>
        <end position="1143"/>
    </location>
</feature>
<dbReference type="STRING" id="6238.A8XTH9"/>
<dbReference type="InterPro" id="IPR007883">
    <property type="entry name" value="DUF713"/>
</dbReference>
<dbReference type="PANTHER" id="PTHR21566">
    <property type="entry name" value="CILIA- AND FLAGELLA-ASSOCIATED PROTEIN 251-LIKE-RELATED-RELATED"/>
    <property type="match status" value="1"/>
</dbReference>
<feature type="transmembrane region" description="Helical" evidence="3">
    <location>
        <begin position="1307"/>
        <end position="1331"/>
    </location>
</feature>
<dbReference type="PANTHER" id="PTHR21566:SF2">
    <property type="entry name" value="CILIA- AND FLAGELLA-ASSOCIATED PROTEIN 251-LIKE-RELATED"/>
    <property type="match status" value="1"/>
</dbReference>
<evidence type="ECO:0000256" key="2">
    <source>
        <dbReference type="SAM" id="MobiDB-lite"/>
    </source>
</evidence>
<reference evidence="4 5" key="2">
    <citation type="journal article" date="2011" name="PLoS Genet.">
        <title>Caenorhabditis briggsae recombinant inbred line genotypes reveal inter-strain incompatibility and the evolution of recombination.</title>
        <authorList>
            <person name="Ross J.A."/>
            <person name="Koboldt D.C."/>
            <person name="Staisch J.E."/>
            <person name="Chamberlin H.M."/>
            <person name="Gupta B.P."/>
            <person name="Miller R.D."/>
            <person name="Baird S.E."/>
            <person name="Haag E.S."/>
        </authorList>
    </citation>
    <scope>NUCLEOTIDE SEQUENCE [LARGE SCALE GENOMIC DNA]</scope>
    <source>
        <strain evidence="4 5">AF16</strain>
    </source>
</reference>
<reference evidence="4 5" key="1">
    <citation type="journal article" date="2003" name="PLoS Biol.">
        <title>The genome sequence of Caenorhabditis briggsae: a platform for comparative genomics.</title>
        <authorList>
            <person name="Stein L.D."/>
            <person name="Bao Z."/>
            <person name="Blasiar D."/>
            <person name="Blumenthal T."/>
            <person name="Brent M.R."/>
            <person name="Chen N."/>
            <person name="Chinwalla A."/>
            <person name="Clarke L."/>
            <person name="Clee C."/>
            <person name="Coghlan A."/>
            <person name="Coulson A."/>
            <person name="D'Eustachio P."/>
            <person name="Fitch D.H."/>
            <person name="Fulton L.A."/>
            <person name="Fulton R.E."/>
            <person name="Griffiths-Jones S."/>
            <person name="Harris T.W."/>
            <person name="Hillier L.W."/>
            <person name="Kamath R."/>
            <person name="Kuwabara P.E."/>
            <person name="Mardis E.R."/>
            <person name="Marra M.A."/>
            <person name="Miner T.L."/>
            <person name="Minx P."/>
            <person name="Mullikin J.C."/>
            <person name="Plumb R.W."/>
            <person name="Rogers J."/>
            <person name="Schein J.E."/>
            <person name="Sohrmann M."/>
            <person name="Spieth J."/>
            <person name="Stajich J.E."/>
            <person name="Wei C."/>
            <person name="Willey D."/>
            <person name="Wilson R.K."/>
            <person name="Durbin R."/>
            <person name="Waterston R.H."/>
        </authorList>
    </citation>
    <scope>NUCLEOTIDE SEQUENCE [LARGE SCALE GENOMIC DNA]</scope>
    <source>
        <strain evidence="4 5">AF16</strain>
    </source>
</reference>
<dbReference type="WormBase" id="CBG18524">
    <property type="protein sequence ID" value="CBP19302"/>
    <property type="gene ID" value="WBGene00037926"/>
</dbReference>
<dbReference type="eggNOG" id="ENOG502RWCU">
    <property type="taxonomic scope" value="Eukaryota"/>
</dbReference>
<evidence type="ECO:0000313" key="4">
    <source>
        <dbReference type="EMBL" id="CAP35956.2"/>
    </source>
</evidence>
<dbReference type="HOGENOM" id="CLU_237313_0_0_1"/>
<keyword evidence="3" id="KW-0472">Membrane</keyword>
<keyword evidence="1" id="KW-0175">Coiled coil</keyword>
<feature type="coiled-coil region" evidence="1">
    <location>
        <begin position="1790"/>
        <end position="1817"/>
    </location>
</feature>
<keyword evidence="5" id="KW-1185">Reference proteome</keyword>
<keyword evidence="3" id="KW-0812">Transmembrane</keyword>
<dbReference type="RefSeq" id="XP_045096504.1">
    <property type="nucleotide sequence ID" value="XM_045241129.1"/>
</dbReference>
<feature type="coiled-coil region" evidence="1">
    <location>
        <begin position="949"/>
        <end position="1020"/>
    </location>
</feature>
<dbReference type="KEGG" id="cbr:CBG_18524"/>
<dbReference type="CTD" id="8577452"/>
<feature type="compositionally biased region" description="Basic and acidic residues" evidence="2">
    <location>
        <begin position="1106"/>
        <end position="1127"/>
    </location>
</feature>
<gene>
    <name evidence="4 6" type="ORF">CBG18524</name>
    <name evidence="4" type="ORF">CBG_18524</name>
</gene>
<dbReference type="Proteomes" id="UP000008549">
    <property type="component" value="Unassembled WGS sequence"/>
</dbReference>
<dbReference type="Pfam" id="PF05218">
    <property type="entry name" value="DUF713"/>
    <property type="match status" value="1"/>
</dbReference>
<feature type="compositionally biased region" description="Polar residues" evidence="2">
    <location>
        <begin position="887"/>
        <end position="898"/>
    </location>
</feature>
<dbReference type="GeneID" id="8577452"/>
<feature type="region of interest" description="Disordered" evidence="2">
    <location>
        <begin position="1106"/>
        <end position="1210"/>
    </location>
</feature>
<protein>
    <submittedName>
        <fullName evidence="4">Protein CBG18524</fullName>
    </submittedName>
</protein>
<proteinExistence type="predicted"/>